<feature type="compositionally biased region" description="Polar residues" evidence="1">
    <location>
        <begin position="1"/>
        <end position="14"/>
    </location>
</feature>
<dbReference type="AlphaFoldDB" id="A0A1I4QQE8"/>
<evidence type="ECO:0000256" key="1">
    <source>
        <dbReference type="SAM" id="MobiDB-lite"/>
    </source>
</evidence>
<proteinExistence type="predicted"/>
<dbReference type="Proteomes" id="UP000183287">
    <property type="component" value="Unassembled WGS sequence"/>
</dbReference>
<feature type="region of interest" description="Disordered" evidence="1">
    <location>
        <begin position="1"/>
        <end position="31"/>
    </location>
</feature>
<feature type="compositionally biased region" description="Basic and acidic residues" evidence="1">
    <location>
        <begin position="15"/>
        <end position="31"/>
    </location>
</feature>
<evidence type="ECO:0000313" key="3">
    <source>
        <dbReference type="Proteomes" id="UP000183287"/>
    </source>
</evidence>
<accession>A0A1I4QQE8</accession>
<reference evidence="3" key="1">
    <citation type="submission" date="2016-10" db="EMBL/GenBank/DDBJ databases">
        <authorList>
            <person name="Varghese N."/>
            <person name="Submissions S."/>
        </authorList>
    </citation>
    <scope>NUCLEOTIDE SEQUENCE [LARGE SCALE GENOMIC DNA]</scope>
    <source>
        <strain evidence="3">Nm44</strain>
    </source>
</reference>
<name>A0A1I4QQE8_9PROT</name>
<keyword evidence="3" id="KW-1185">Reference proteome</keyword>
<protein>
    <submittedName>
        <fullName evidence="2">Uncharacterized protein</fullName>
    </submittedName>
</protein>
<sequence>MRHRTISGNAGSSQERVHPTSEPGTRDERGISETLYSATEDSLNKGLEQVWQDFEKLKIYAWDLTERCRPKFEVVDIDKAK</sequence>
<organism evidence="2 3">
    <name type="scientific">Nitrosomonas communis</name>
    <dbReference type="NCBI Taxonomy" id="44574"/>
    <lineage>
        <taxon>Bacteria</taxon>
        <taxon>Pseudomonadati</taxon>
        <taxon>Pseudomonadota</taxon>
        <taxon>Betaproteobacteria</taxon>
        <taxon>Nitrosomonadales</taxon>
        <taxon>Nitrosomonadaceae</taxon>
        <taxon>Nitrosomonas</taxon>
    </lineage>
</organism>
<dbReference type="EMBL" id="FOUB01000028">
    <property type="protein sequence ID" value="SFM42251.1"/>
    <property type="molecule type" value="Genomic_DNA"/>
</dbReference>
<gene>
    <name evidence="2" type="ORF">SAMN05421863_10286</name>
</gene>
<evidence type="ECO:0000313" key="2">
    <source>
        <dbReference type="EMBL" id="SFM42251.1"/>
    </source>
</evidence>